<gene>
    <name evidence="2" type="ORF">M6B38_101460</name>
</gene>
<reference evidence="2" key="1">
    <citation type="journal article" date="2023" name="GigaByte">
        <title>Genome assembly of the bearded iris, Iris pallida Lam.</title>
        <authorList>
            <person name="Bruccoleri R.E."/>
            <person name="Oakeley E.J."/>
            <person name="Faust A.M.E."/>
            <person name="Altorfer M."/>
            <person name="Dessus-Babus S."/>
            <person name="Burckhardt D."/>
            <person name="Oertli M."/>
            <person name="Naumann U."/>
            <person name="Petersen F."/>
            <person name="Wong J."/>
        </authorList>
    </citation>
    <scope>NUCLEOTIDE SEQUENCE</scope>
    <source>
        <strain evidence="2">GSM-AAB239-AS_SAM_17_03QT</strain>
    </source>
</reference>
<dbReference type="AlphaFoldDB" id="A0AAX6ILJ3"/>
<comment type="caution">
    <text evidence="2">The sequence shown here is derived from an EMBL/GenBank/DDBJ whole genome shotgun (WGS) entry which is preliminary data.</text>
</comment>
<reference evidence="2" key="2">
    <citation type="submission" date="2023-04" db="EMBL/GenBank/DDBJ databases">
        <authorList>
            <person name="Bruccoleri R.E."/>
            <person name="Oakeley E.J."/>
            <person name="Faust A.-M."/>
            <person name="Dessus-Babus S."/>
            <person name="Altorfer M."/>
            <person name="Burckhardt D."/>
            <person name="Oertli M."/>
            <person name="Naumann U."/>
            <person name="Petersen F."/>
            <person name="Wong J."/>
        </authorList>
    </citation>
    <scope>NUCLEOTIDE SEQUENCE</scope>
    <source>
        <strain evidence="2">GSM-AAB239-AS_SAM_17_03QT</strain>
        <tissue evidence="2">Leaf</tissue>
    </source>
</reference>
<organism evidence="2 3">
    <name type="scientific">Iris pallida</name>
    <name type="common">Sweet iris</name>
    <dbReference type="NCBI Taxonomy" id="29817"/>
    <lineage>
        <taxon>Eukaryota</taxon>
        <taxon>Viridiplantae</taxon>
        <taxon>Streptophyta</taxon>
        <taxon>Embryophyta</taxon>
        <taxon>Tracheophyta</taxon>
        <taxon>Spermatophyta</taxon>
        <taxon>Magnoliopsida</taxon>
        <taxon>Liliopsida</taxon>
        <taxon>Asparagales</taxon>
        <taxon>Iridaceae</taxon>
        <taxon>Iridoideae</taxon>
        <taxon>Irideae</taxon>
        <taxon>Iris</taxon>
    </lineage>
</organism>
<accession>A0AAX6ILJ3</accession>
<feature type="region of interest" description="Disordered" evidence="1">
    <location>
        <begin position="1"/>
        <end position="82"/>
    </location>
</feature>
<sequence length="82" mass="8855">MGGKEICSPPPGRRLSEPPSACAESRHRASSGSAAPPRRNSEAQFRHPNFGAGLRAASISPHQAPPRRRRSYPSPVKPTFQI</sequence>
<protein>
    <submittedName>
        <fullName evidence="2">Pollen-specific leucine-rich repeat extensin-like protein 3</fullName>
    </submittedName>
</protein>
<dbReference type="EMBL" id="JANAVB010000196">
    <property type="protein sequence ID" value="KAJ6854116.1"/>
    <property type="molecule type" value="Genomic_DNA"/>
</dbReference>
<proteinExistence type="predicted"/>
<name>A0AAX6ILJ3_IRIPA</name>
<evidence type="ECO:0000256" key="1">
    <source>
        <dbReference type="SAM" id="MobiDB-lite"/>
    </source>
</evidence>
<evidence type="ECO:0000313" key="2">
    <source>
        <dbReference type="EMBL" id="KAJ6854116.1"/>
    </source>
</evidence>
<keyword evidence="3" id="KW-1185">Reference proteome</keyword>
<evidence type="ECO:0000313" key="3">
    <source>
        <dbReference type="Proteomes" id="UP001140949"/>
    </source>
</evidence>
<dbReference type="Proteomes" id="UP001140949">
    <property type="component" value="Unassembled WGS sequence"/>
</dbReference>